<feature type="transmembrane region" description="Helical" evidence="4">
    <location>
        <begin position="104"/>
        <end position="130"/>
    </location>
</feature>
<organism evidence="6 7">
    <name type="scientific">Rhodanobacter lindaniclasticus</name>
    <dbReference type="NCBI Taxonomy" id="75310"/>
    <lineage>
        <taxon>Bacteria</taxon>
        <taxon>Pseudomonadati</taxon>
        <taxon>Pseudomonadota</taxon>
        <taxon>Gammaproteobacteria</taxon>
        <taxon>Lysobacterales</taxon>
        <taxon>Rhodanobacteraceae</taxon>
        <taxon>Rhodanobacter</taxon>
    </lineage>
</organism>
<evidence type="ECO:0000313" key="6">
    <source>
        <dbReference type="EMBL" id="THD06570.1"/>
    </source>
</evidence>
<comment type="catalytic activity">
    <reaction evidence="3">
        <text>di-trans,octa-cis-undecaprenyl diphosphate + H2O = di-trans,octa-cis-undecaprenyl phosphate + phosphate + H(+)</text>
        <dbReference type="Rhea" id="RHEA:28094"/>
        <dbReference type="ChEBI" id="CHEBI:15377"/>
        <dbReference type="ChEBI" id="CHEBI:15378"/>
        <dbReference type="ChEBI" id="CHEBI:43474"/>
        <dbReference type="ChEBI" id="CHEBI:58405"/>
        <dbReference type="ChEBI" id="CHEBI:60392"/>
        <dbReference type="EC" id="3.6.1.27"/>
    </reaction>
</comment>
<feature type="transmembrane region" description="Helical" evidence="4">
    <location>
        <begin position="234"/>
        <end position="254"/>
    </location>
</feature>
<dbReference type="Gene3D" id="1.20.144.10">
    <property type="entry name" value="Phosphatidic acid phosphatase type 2/haloperoxidase"/>
    <property type="match status" value="1"/>
</dbReference>
<dbReference type="Pfam" id="PF01569">
    <property type="entry name" value="PAP2"/>
    <property type="match status" value="1"/>
</dbReference>
<feature type="transmembrane region" description="Helical" evidence="4">
    <location>
        <begin position="51"/>
        <end position="74"/>
    </location>
</feature>
<feature type="transmembrane region" description="Helical" evidence="4">
    <location>
        <begin position="178"/>
        <end position="197"/>
    </location>
</feature>
<dbReference type="Proteomes" id="UP000306317">
    <property type="component" value="Unassembled WGS sequence"/>
</dbReference>
<dbReference type="InterPro" id="IPR036938">
    <property type="entry name" value="PAP2/HPO_sf"/>
</dbReference>
<dbReference type="CDD" id="cd03392">
    <property type="entry name" value="PAP2_like_2"/>
    <property type="match status" value="1"/>
</dbReference>
<evidence type="ECO:0000256" key="4">
    <source>
        <dbReference type="SAM" id="Phobius"/>
    </source>
</evidence>
<dbReference type="AlphaFoldDB" id="A0A4S3KDP5"/>
<feature type="transmembrane region" description="Helical" evidence="4">
    <location>
        <begin position="206"/>
        <end position="228"/>
    </location>
</feature>
<dbReference type="EC" id="3.6.1.27" evidence="1"/>
<protein>
    <recommendedName>
        <fullName evidence="1">undecaprenyl-diphosphate phosphatase</fullName>
        <ecNumber evidence="1">3.6.1.27</ecNumber>
    </recommendedName>
    <alternativeName>
        <fullName evidence="2">Undecaprenyl pyrophosphate phosphatase</fullName>
    </alternativeName>
</protein>
<evidence type="ECO:0000256" key="2">
    <source>
        <dbReference type="ARBA" id="ARBA00032707"/>
    </source>
</evidence>
<dbReference type="InterPro" id="IPR000326">
    <property type="entry name" value="PAP2/HPO"/>
</dbReference>
<evidence type="ECO:0000256" key="1">
    <source>
        <dbReference type="ARBA" id="ARBA00012374"/>
    </source>
</evidence>
<keyword evidence="4" id="KW-0472">Membrane</keyword>
<evidence type="ECO:0000256" key="3">
    <source>
        <dbReference type="ARBA" id="ARBA00047594"/>
    </source>
</evidence>
<name>A0A4S3KDP5_9GAMM</name>
<dbReference type="PANTHER" id="PTHR14969:SF13">
    <property type="entry name" value="AT30094P"/>
    <property type="match status" value="1"/>
</dbReference>
<feature type="domain" description="Phosphatidic acid phosphatase type 2/haloperoxidase" evidence="5">
    <location>
        <begin position="134"/>
        <end position="248"/>
    </location>
</feature>
<proteinExistence type="predicted"/>
<dbReference type="PANTHER" id="PTHR14969">
    <property type="entry name" value="SPHINGOSINE-1-PHOSPHATE PHOSPHOHYDROLASE"/>
    <property type="match status" value="1"/>
</dbReference>
<accession>A0A4S3KDP5</accession>
<keyword evidence="4" id="KW-1133">Transmembrane helix</keyword>
<sequence length="263" mass="28470">MNTPAEWIALHALKLWALLLLLALLAGDLAWQRNARWQRRAVQTGQAPTLLRWRVGLLLCLVLLLFFGGLALAISGQPTTGLGGFDTSLAASLRAHLPVPVLRMIAAITHLGDTLWVASAAAVVLLVLLLRHRWSLAASWSVALLGILPINGGLKALFRRVRPLHDHGFIVEPGWSFPSGHAFGAMVFYGMLAYVLLRLTPRFHRAIIAGAVLMIGVIGTSRILLQVHYFSDVLAGYATGAAWLVLCVGTAEWLRHQPGGATP</sequence>
<gene>
    <name evidence="6" type="ORF">B1991_12100</name>
</gene>
<dbReference type="RefSeq" id="WP_136258949.1">
    <property type="nucleotide sequence ID" value="NZ_MWIO01000032.1"/>
</dbReference>
<dbReference type="GO" id="GO:0050380">
    <property type="term" value="F:undecaprenyl-diphosphatase activity"/>
    <property type="evidence" value="ECO:0007669"/>
    <property type="project" value="UniProtKB-EC"/>
</dbReference>
<dbReference type="SMART" id="SM00014">
    <property type="entry name" value="acidPPc"/>
    <property type="match status" value="1"/>
</dbReference>
<feature type="transmembrane region" description="Helical" evidence="4">
    <location>
        <begin position="12"/>
        <end position="31"/>
    </location>
</feature>
<evidence type="ECO:0000313" key="7">
    <source>
        <dbReference type="Proteomes" id="UP000306317"/>
    </source>
</evidence>
<keyword evidence="7" id="KW-1185">Reference proteome</keyword>
<dbReference type="EMBL" id="MWIO01000032">
    <property type="protein sequence ID" value="THD06570.1"/>
    <property type="molecule type" value="Genomic_DNA"/>
</dbReference>
<dbReference type="SUPFAM" id="SSF48317">
    <property type="entry name" value="Acid phosphatase/Vanadium-dependent haloperoxidase"/>
    <property type="match status" value="1"/>
</dbReference>
<feature type="transmembrane region" description="Helical" evidence="4">
    <location>
        <begin position="137"/>
        <end position="158"/>
    </location>
</feature>
<keyword evidence="4" id="KW-0812">Transmembrane</keyword>
<evidence type="ECO:0000259" key="5">
    <source>
        <dbReference type="SMART" id="SM00014"/>
    </source>
</evidence>
<comment type="caution">
    <text evidence="6">The sequence shown here is derived from an EMBL/GenBank/DDBJ whole genome shotgun (WGS) entry which is preliminary data.</text>
</comment>
<dbReference type="OrthoDB" id="9780918at2"/>
<reference evidence="6 7" key="1">
    <citation type="submission" date="2017-02" db="EMBL/GenBank/DDBJ databases">
        <title>Whole genome sequencing of Rhodanobacter lindaniclasticus DSM 17932.</title>
        <authorList>
            <person name="Kumar S."/>
            <person name="Patil P."/>
            <person name="Patil P.B."/>
        </authorList>
    </citation>
    <scope>NUCLEOTIDE SEQUENCE [LARGE SCALE GENOMIC DNA]</scope>
    <source>
        <strain evidence="6 7">DSM 17932</strain>
    </source>
</reference>